<reference evidence="2" key="1">
    <citation type="journal article" date="2019" name="Int. J. Syst. Evol. Microbiol.">
        <title>The Global Catalogue of Microorganisms (GCM) 10K type strain sequencing project: providing services to taxonomists for standard genome sequencing and annotation.</title>
        <authorList>
            <consortium name="The Broad Institute Genomics Platform"/>
            <consortium name="The Broad Institute Genome Sequencing Center for Infectious Disease"/>
            <person name="Wu L."/>
            <person name="Ma J."/>
        </authorList>
    </citation>
    <scope>NUCLEOTIDE SEQUENCE [LARGE SCALE GENOMIC DNA]</scope>
    <source>
        <strain evidence="2">JCM 18401</strain>
    </source>
</reference>
<organism evidence="1 2">
    <name type="scientific">Ferrimonas pelagia</name>
    <dbReference type="NCBI Taxonomy" id="1177826"/>
    <lineage>
        <taxon>Bacteria</taxon>
        <taxon>Pseudomonadati</taxon>
        <taxon>Pseudomonadota</taxon>
        <taxon>Gammaproteobacteria</taxon>
        <taxon>Alteromonadales</taxon>
        <taxon>Ferrimonadaceae</taxon>
        <taxon>Ferrimonas</taxon>
    </lineage>
</organism>
<gene>
    <name evidence="1" type="ORF">GCM10023333_35590</name>
</gene>
<dbReference type="EMBL" id="BAABJZ010000100">
    <property type="protein sequence ID" value="GAA4898934.1"/>
    <property type="molecule type" value="Genomic_DNA"/>
</dbReference>
<accession>A0ABP9FC13</accession>
<evidence type="ECO:0000313" key="1">
    <source>
        <dbReference type="EMBL" id="GAA4898934.1"/>
    </source>
</evidence>
<protein>
    <submittedName>
        <fullName evidence="1">Uncharacterized protein</fullName>
    </submittedName>
</protein>
<sequence length="181" mass="20603">MSIDPALHCDVPLGLGDPQARLRVHIGNQPALPPFDLPDGVMPLLPGDIDAINRACGNGWRKVFSVYAKLLYQLEPQQFPHQASAPTWQQYRDQHLLQPGSDTALLYSLPDLNVEASQWQIVMGRTYGKHCAERLGIALDWLDPDFAVNTRHRILVCPYFDYRQLSNIKIERLAQWMMDLD</sequence>
<dbReference type="InterPro" id="IPR054222">
    <property type="entry name" value="DUF6942"/>
</dbReference>
<name>A0ABP9FC13_9GAMM</name>
<dbReference type="RefSeq" id="WP_345336817.1">
    <property type="nucleotide sequence ID" value="NZ_BAABJZ010000100.1"/>
</dbReference>
<dbReference type="Proteomes" id="UP001499988">
    <property type="component" value="Unassembled WGS sequence"/>
</dbReference>
<keyword evidence="2" id="KW-1185">Reference proteome</keyword>
<evidence type="ECO:0000313" key="2">
    <source>
        <dbReference type="Proteomes" id="UP001499988"/>
    </source>
</evidence>
<proteinExistence type="predicted"/>
<dbReference type="Pfam" id="PF22098">
    <property type="entry name" value="DUF6942"/>
    <property type="match status" value="1"/>
</dbReference>
<comment type="caution">
    <text evidence="1">The sequence shown here is derived from an EMBL/GenBank/DDBJ whole genome shotgun (WGS) entry which is preliminary data.</text>
</comment>